<dbReference type="InterPro" id="IPR050061">
    <property type="entry name" value="MurCDEF_pg_biosynth"/>
</dbReference>
<dbReference type="GO" id="GO:0045227">
    <property type="term" value="P:capsule polysaccharide biosynthetic process"/>
    <property type="evidence" value="ECO:0007669"/>
    <property type="project" value="InterPro"/>
</dbReference>
<comment type="caution">
    <text evidence="2">The sequence shown here is derived from an EMBL/GenBank/DDBJ whole genome shotgun (WGS) entry which is preliminary data.</text>
</comment>
<reference evidence="2" key="1">
    <citation type="submission" date="2020-04" db="EMBL/GenBank/DDBJ databases">
        <authorList>
            <person name="Zhang T."/>
        </authorList>
    </citation>
    <scope>NUCLEOTIDE SEQUENCE</scope>
    <source>
        <strain evidence="2">HKST-UBA01</strain>
    </source>
</reference>
<dbReference type="InterPro" id="IPR036565">
    <property type="entry name" value="Mur-like_cat_sf"/>
</dbReference>
<dbReference type="AlphaFoldDB" id="A0A956M577"/>
<dbReference type="InterPro" id="IPR013221">
    <property type="entry name" value="Mur_ligase_cen"/>
</dbReference>
<dbReference type="NCBIfam" id="TIGR04012">
    <property type="entry name" value="poly_gGlu_PgsB"/>
    <property type="match status" value="1"/>
</dbReference>
<organism evidence="2 3">
    <name type="scientific">Eiseniibacteriota bacterium</name>
    <dbReference type="NCBI Taxonomy" id="2212470"/>
    <lineage>
        <taxon>Bacteria</taxon>
        <taxon>Candidatus Eiseniibacteriota</taxon>
    </lineage>
</organism>
<dbReference type="Proteomes" id="UP000697710">
    <property type="component" value="Unassembled WGS sequence"/>
</dbReference>
<name>A0A956M577_UNCEI</name>
<sequence>MTTFLILLGVVLASWTWEAVRHRRALAAVPIRIHVNGSRGKSSVTRLIAAGLRESGLPTVAKTTGTAARFIHTDGAEEPILRLGPPNIVEQVGILDRARREKAAAIVIECMAVRPDLQKISEEKILRSTIGVITNVRADHLDVMGPTTRDAAVAISSTLPRRGLAFVGQTDHLDVLEREANRRGSSLRCGRPESVPPGAMDSFGYLEHEENVAVALEVTRSLRIPDDVALRGMHRVTPDPGACTRTKFVVGGRLLEFFNIFAANDVESTLSIWDRVGLGARGDCPSIALLNLRGDRIDRSLQFADVLESHLVADYYVVVGDLTSSVLRRFESKVPAGRFFAPGRASASAVLDLLSTLGHLDGVPGGRAPHGEGGAEPPSRIQARIGGIGNIGGLGHEIVHEVTRSGAVLC</sequence>
<dbReference type="EMBL" id="JAGQHR010000974">
    <property type="protein sequence ID" value="MCA9730071.1"/>
    <property type="molecule type" value="Genomic_DNA"/>
</dbReference>
<protein>
    <submittedName>
        <fullName evidence="2">Poly-gamma-glutamate synthase PgsB</fullName>
    </submittedName>
</protein>
<dbReference type="GO" id="GO:0016020">
    <property type="term" value="C:membrane"/>
    <property type="evidence" value="ECO:0007669"/>
    <property type="project" value="InterPro"/>
</dbReference>
<dbReference type="PANTHER" id="PTHR43445">
    <property type="entry name" value="UDP-N-ACETYLMURAMATE--L-ALANINE LIGASE-RELATED"/>
    <property type="match status" value="1"/>
</dbReference>
<evidence type="ECO:0000313" key="2">
    <source>
        <dbReference type="EMBL" id="MCA9730071.1"/>
    </source>
</evidence>
<dbReference type="Pfam" id="PF08245">
    <property type="entry name" value="Mur_ligase_M"/>
    <property type="match status" value="1"/>
</dbReference>
<evidence type="ECO:0000313" key="3">
    <source>
        <dbReference type="Proteomes" id="UP000697710"/>
    </source>
</evidence>
<dbReference type="PANTHER" id="PTHR43445:SF1">
    <property type="entry name" value="PGA SYNTHASE CAPB"/>
    <property type="match status" value="1"/>
</dbReference>
<dbReference type="GO" id="GO:0005524">
    <property type="term" value="F:ATP binding"/>
    <property type="evidence" value="ECO:0007669"/>
    <property type="project" value="InterPro"/>
</dbReference>
<proteinExistence type="predicted"/>
<evidence type="ECO:0000259" key="1">
    <source>
        <dbReference type="Pfam" id="PF08245"/>
    </source>
</evidence>
<gene>
    <name evidence="2" type="primary">pgsB</name>
    <name evidence="2" type="ORF">KC729_20475</name>
</gene>
<dbReference type="InterPro" id="IPR008337">
    <property type="entry name" value="Capsule_biosynth_CapB"/>
</dbReference>
<dbReference type="PRINTS" id="PR01758">
    <property type="entry name" value="CAPSULEPROTB"/>
</dbReference>
<dbReference type="SUPFAM" id="SSF53623">
    <property type="entry name" value="MurD-like peptide ligases, catalytic domain"/>
    <property type="match status" value="1"/>
</dbReference>
<dbReference type="GO" id="GO:0016881">
    <property type="term" value="F:acid-amino acid ligase activity"/>
    <property type="evidence" value="ECO:0007669"/>
    <property type="project" value="InterPro"/>
</dbReference>
<accession>A0A956M577</accession>
<reference evidence="2" key="2">
    <citation type="journal article" date="2021" name="Microbiome">
        <title>Successional dynamics and alternative stable states in a saline activated sludge microbial community over 9 years.</title>
        <authorList>
            <person name="Wang Y."/>
            <person name="Ye J."/>
            <person name="Ju F."/>
            <person name="Liu L."/>
            <person name="Boyd J.A."/>
            <person name="Deng Y."/>
            <person name="Parks D.H."/>
            <person name="Jiang X."/>
            <person name="Yin X."/>
            <person name="Woodcroft B.J."/>
            <person name="Tyson G.W."/>
            <person name="Hugenholtz P."/>
            <person name="Polz M.F."/>
            <person name="Zhang T."/>
        </authorList>
    </citation>
    <scope>NUCLEOTIDE SEQUENCE</scope>
    <source>
        <strain evidence="2">HKST-UBA01</strain>
    </source>
</reference>
<dbReference type="Gene3D" id="3.40.1190.10">
    <property type="entry name" value="Mur-like, catalytic domain"/>
    <property type="match status" value="1"/>
</dbReference>
<feature type="domain" description="Mur ligase central" evidence="1">
    <location>
        <begin position="35"/>
        <end position="173"/>
    </location>
</feature>